<feature type="region of interest" description="Disordered" evidence="1">
    <location>
        <begin position="43"/>
        <end position="65"/>
    </location>
</feature>
<organism evidence="2 3">
    <name type="scientific">Conidiobolus coronatus (strain ATCC 28846 / CBS 209.66 / NRRL 28638)</name>
    <name type="common">Delacroixia coronata</name>
    <dbReference type="NCBI Taxonomy" id="796925"/>
    <lineage>
        <taxon>Eukaryota</taxon>
        <taxon>Fungi</taxon>
        <taxon>Fungi incertae sedis</taxon>
        <taxon>Zoopagomycota</taxon>
        <taxon>Entomophthoromycotina</taxon>
        <taxon>Entomophthoromycetes</taxon>
        <taxon>Entomophthorales</taxon>
        <taxon>Ancylistaceae</taxon>
        <taxon>Conidiobolus</taxon>
    </lineage>
</organism>
<reference evidence="2 3" key="1">
    <citation type="journal article" date="2015" name="Genome Biol. Evol.">
        <title>Phylogenomic analyses indicate that early fungi evolved digesting cell walls of algal ancestors of land plants.</title>
        <authorList>
            <person name="Chang Y."/>
            <person name="Wang S."/>
            <person name="Sekimoto S."/>
            <person name="Aerts A.L."/>
            <person name="Choi C."/>
            <person name="Clum A."/>
            <person name="LaButti K.M."/>
            <person name="Lindquist E.A."/>
            <person name="Yee Ngan C."/>
            <person name="Ohm R.A."/>
            <person name="Salamov A.A."/>
            <person name="Grigoriev I.V."/>
            <person name="Spatafora J.W."/>
            <person name="Berbee M.L."/>
        </authorList>
    </citation>
    <scope>NUCLEOTIDE SEQUENCE [LARGE SCALE GENOMIC DNA]</scope>
    <source>
        <strain evidence="2 3">NRRL 28638</strain>
    </source>
</reference>
<feature type="compositionally biased region" description="Basic residues" evidence="1">
    <location>
        <begin position="1"/>
        <end position="16"/>
    </location>
</feature>
<dbReference type="InterPro" id="IPR029063">
    <property type="entry name" value="SAM-dependent_MTases_sf"/>
</dbReference>
<evidence type="ECO:0000313" key="3">
    <source>
        <dbReference type="Proteomes" id="UP000070444"/>
    </source>
</evidence>
<gene>
    <name evidence="2" type="ORF">CONCODRAFT_13321</name>
</gene>
<dbReference type="OMA" id="RISEYNP"/>
<evidence type="ECO:0000256" key="1">
    <source>
        <dbReference type="SAM" id="MobiDB-lite"/>
    </source>
</evidence>
<feature type="region of interest" description="Disordered" evidence="1">
    <location>
        <begin position="1"/>
        <end position="23"/>
    </location>
</feature>
<feature type="compositionally biased region" description="Acidic residues" evidence="1">
    <location>
        <begin position="380"/>
        <end position="404"/>
    </location>
</feature>
<dbReference type="PANTHER" id="PTHR37211">
    <property type="entry name" value="EXPRESSED PROTEIN"/>
    <property type="match status" value="1"/>
</dbReference>
<dbReference type="Proteomes" id="UP000070444">
    <property type="component" value="Unassembled WGS sequence"/>
</dbReference>
<evidence type="ECO:0000313" key="2">
    <source>
        <dbReference type="EMBL" id="KXN65186.1"/>
    </source>
</evidence>
<dbReference type="Gene3D" id="3.40.50.150">
    <property type="entry name" value="Vaccinia Virus protein VP39"/>
    <property type="match status" value="1"/>
</dbReference>
<name>A0A137NQZ2_CONC2</name>
<protein>
    <submittedName>
        <fullName evidence="2">Uncharacterized protein</fullName>
    </submittedName>
</protein>
<dbReference type="OrthoDB" id="3342809at2759"/>
<dbReference type="AlphaFoldDB" id="A0A137NQZ2"/>
<proteinExistence type="predicted"/>
<dbReference type="EMBL" id="KQ964953">
    <property type="protein sequence ID" value="KXN65186.1"/>
    <property type="molecule type" value="Genomic_DNA"/>
</dbReference>
<dbReference type="SUPFAM" id="SSF53335">
    <property type="entry name" value="S-adenosyl-L-methionine-dependent methyltransferases"/>
    <property type="match status" value="1"/>
</dbReference>
<dbReference type="PANTHER" id="PTHR37211:SF1">
    <property type="entry name" value="EXPRESSED PROTEIN"/>
    <property type="match status" value="1"/>
</dbReference>
<sequence>MTKKKQSNKSKGKRKEVNRNDFYLQADNDENLTNCVNDLKISQSSKDASGKRSRKKTASPDSNSKSLANTYDIYNAYSQAVQNCTKEVQNLLNLDKHLQHSLSALELPRFPRIFREDFCGTGKLCEVWRDTHVSRFAYGLDIGSEPVGYGRDRMRESGKLDRVGLFIGNVLDFEYDLPPHYNNTNNPTNPTSLEFEDFSHTLTNPEIEAPSDSDEESEYLESIQLETSHIPKVDIICALNYALFYLHKRSDLVSYLTLCRNRLRAKGTLICDIFGGLHAIHPTKQLIKRLPDFDYYLRISEYNPLHQTIRLGLNFKFKDGSWNKSKFSYTFRVYTLPEIIEAFKEAGFKTIEVWMASTPTPTTDYSSDDSEISSDVPSTESEDTTSGDDDDDEEEEEEEEEDDPFKDYVQITSQTKQFPLNWNAYIVASPTPKFK</sequence>
<feature type="region of interest" description="Disordered" evidence="1">
    <location>
        <begin position="359"/>
        <end position="410"/>
    </location>
</feature>
<accession>A0A137NQZ2</accession>
<keyword evidence="3" id="KW-1185">Reference proteome</keyword>